<keyword evidence="5 9" id="KW-0378">Hydrolase</keyword>
<dbReference type="EMBL" id="CAJFDI010000006">
    <property type="protein sequence ID" value="CAD5233421.1"/>
    <property type="molecule type" value="Genomic_DNA"/>
</dbReference>
<comment type="similarity">
    <text evidence="3 9">Belongs to the metallo-dependent hydrolases superfamily. Adenosine and AMP deaminases family.</text>
</comment>
<dbReference type="InterPro" id="IPR006650">
    <property type="entry name" value="A/AMP_deam_AS"/>
</dbReference>
<dbReference type="AlphaFoldDB" id="A0A7I8X3F0"/>
<dbReference type="SMR" id="A0A7I8X3F0"/>
<keyword evidence="10" id="KW-0175">Coiled coil</keyword>
<evidence type="ECO:0000256" key="7">
    <source>
        <dbReference type="ARBA" id="ARBA00023080"/>
    </source>
</evidence>
<dbReference type="PIRSF" id="PIRSF001251">
    <property type="entry name" value="AMP_deaminase_met"/>
    <property type="match status" value="1"/>
</dbReference>
<dbReference type="FunFam" id="3.20.20.140:FF:000035">
    <property type="entry name" value="Probable amp deaminase"/>
    <property type="match status" value="1"/>
</dbReference>
<dbReference type="PROSITE" id="PS00485">
    <property type="entry name" value="A_DEAMINASE"/>
    <property type="match status" value="1"/>
</dbReference>
<dbReference type="Proteomes" id="UP000659654">
    <property type="component" value="Unassembled WGS sequence"/>
</dbReference>
<feature type="region of interest" description="Disordered" evidence="11">
    <location>
        <begin position="1"/>
        <end position="85"/>
    </location>
</feature>
<dbReference type="Gene3D" id="4.10.800.20">
    <property type="match status" value="1"/>
</dbReference>
<dbReference type="GO" id="GO:0005829">
    <property type="term" value="C:cytosol"/>
    <property type="evidence" value="ECO:0007669"/>
    <property type="project" value="TreeGrafter"/>
</dbReference>
<dbReference type="NCBIfam" id="TIGR01429">
    <property type="entry name" value="AMP_deaminase"/>
    <property type="match status" value="1"/>
</dbReference>
<dbReference type="PANTHER" id="PTHR11359:SF0">
    <property type="entry name" value="AMP DEAMINASE"/>
    <property type="match status" value="1"/>
</dbReference>
<comment type="caution">
    <text evidence="12">The sequence shown here is derived from an EMBL/GenBank/DDBJ whole genome shotgun (WGS) entry which is preliminary data.</text>
</comment>
<evidence type="ECO:0000313" key="13">
    <source>
        <dbReference type="Proteomes" id="UP000659654"/>
    </source>
</evidence>
<dbReference type="GO" id="GO:0046033">
    <property type="term" value="P:AMP metabolic process"/>
    <property type="evidence" value="ECO:0007669"/>
    <property type="project" value="TreeGrafter"/>
</dbReference>
<evidence type="ECO:0000313" key="12">
    <source>
        <dbReference type="EMBL" id="CAD5233421.1"/>
    </source>
</evidence>
<comment type="cofactor">
    <cofactor evidence="1 9">
        <name>Zn(2+)</name>
        <dbReference type="ChEBI" id="CHEBI:29105"/>
    </cofactor>
</comment>
<dbReference type="Proteomes" id="UP000582659">
    <property type="component" value="Unassembled WGS sequence"/>
</dbReference>
<feature type="region of interest" description="Disordered" evidence="11">
    <location>
        <begin position="109"/>
        <end position="128"/>
    </location>
</feature>
<keyword evidence="13" id="KW-1185">Reference proteome</keyword>
<proteinExistence type="inferred from homology"/>
<sequence length="875" mass="101478">MKLDNNAASSSTDDKTRPETQRNPEQNQPEESEMSGRKNHNGCFGTPPSVNFFTSVDEDSTDISETEKQEVERLAEQAKRQQISSRLPNSKNWTLKQVDSEIFDPSPFKTGLEDKSAHSHVVSSPYESPQYPIEIQETKKAIQRQIDNRARLESNGLPSPDRHLSHSPQPTAEVGAWGDSNGLPPERDVVSPQLVEMHTFRDAIDVNYQRMALTGEELSGVPLEDLKVASKLIKEALQIRQDNMDRIGNFFPTTTRNFLTGEYPKNLPKCRRKNTEMLASLENERRRQYIQQEEAEQERIRRLMEERRSSAAHTSFHPPEPPVDHWGLNQALPKYETFKLGRRHGVVEVLNAQGDLHPELANFYISRQQFLKDYERLITMIADGPLKSFCYRRLSFLQTKFQLHVLLNELRELHEQKSVPHRDFYNIRKVDTHIHAASSMNQKHLLRFIKKKLKTEADVVVMEQGNRKITMKELFEELGLDAYDLSVDMLDVHADRNTFHRFDKFNTKYNPVGQSSLREVFIKTDNYVEGKYFAEVLKEVLSDLEDSKYQQAEPRLSIYGRKNDEWDRLAKWAITNDVWSPNVRWMVQIPRLFDVYKQKNMIANFDEFLDNLFTPLFEATNDPDSHPELFRFLLNVSGIDSVDDESKHEYVHFDKTTPEPADYNDPENPPYSYYLYYMYANLTALNAFRRMRGLNTFALRPHCGEAGHVNHLIIGYLTSESISHGLLLRKVPVLQYLFYLTQMGMAMSPLSNNSLFISYHRNPLPEYLMKGLNVSISTDDPLQFHFTKEALMEEFSIAAQVWKLSSCDMCELARNSVLQSGFEDKVKIHWLGPNYKEEGVLGNDVARTNVPDIRVSFRHEALVDELYNLFRSHHL</sequence>
<evidence type="ECO:0000256" key="4">
    <source>
        <dbReference type="ARBA" id="ARBA00022723"/>
    </source>
</evidence>
<feature type="coiled-coil region" evidence="10">
    <location>
        <begin position="278"/>
        <end position="306"/>
    </location>
</feature>
<dbReference type="InterPro" id="IPR006329">
    <property type="entry name" value="AMPD"/>
</dbReference>
<organism evidence="12 13">
    <name type="scientific">Bursaphelenchus xylophilus</name>
    <name type="common">Pinewood nematode worm</name>
    <name type="synonym">Aphelenchoides xylophilus</name>
    <dbReference type="NCBI Taxonomy" id="6326"/>
    <lineage>
        <taxon>Eukaryota</taxon>
        <taxon>Metazoa</taxon>
        <taxon>Ecdysozoa</taxon>
        <taxon>Nematoda</taxon>
        <taxon>Chromadorea</taxon>
        <taxon>Rhabditida</taxon>
        <taxon>Tylenchina</taxon>
        <taxon>Tylenchomorpha</taxon>
        <taxon>Aphelenchoidea</taxon>
        <taxon>Aphelenchoididae</taxon>
        <taxon>Bursaphelenchus</taxon>
    </lineage>
</organism>
<keyword evidence="4 9" id="KW-0479">Metal-binding</keyword>
<dbReference type="Pfam" id="PF19326">
    <property type="entry name" value="AMP_deaminase"/>
    <property type="match status" value="1"/>
</dbReference>
<gene>
    <name evidence="12" type="ORF">BXYJ_LOCUS13512</name>
</gene>
<dbReference type="PANTHER" id="PTHR11359">
    <property type="entry name" value="AMP DEAMINASE"/>
    <property type="match status" value="1"/>
</dbReference>
<name>A0A7I8X3F0_BURXY</name>
<comment type="catalytic activity">
    <reaction evidence="9">
        <text>AMP + H2O + H(+) = IMP + NH4(+)</text>
        <dbReference type="Rhea" id="RHEA:14777"/>
        <dbReference type="ChEBI" id="CHEBI:15377"/>
        <dbReference type="ChEBI" id="CHEBI:15378"/>
        <dbReference type="ChEBI" id="CHEBI:28938"/>
        <dbReference type="ChEBI" id="CHEBI:58053"/>
        <dbReference type="ChEBI" id="CHEBI:456215"/>
        <dbReference type="EC" id="3.5.4.6"/>
    </reaction>
</comment>
<evidence type="ECO:0000256" key="8">
    <source>
        <dbReference type="ARBA" id="ARBA00054146"/>
    </source>
</evidence>
<keyword evidence="6" id="KW-0862">Zinc</keyword>
<feature type="compositionally biased region" description="Basic and acidic residues" evidence="11">
    <location>
        <begin position="65"/>
        <end position="79"/>
    </location>
</feature>
<evidence type="ECO:0000256" key="10">
    <source>
        <dbReference type="SAM" id="Coils"/>
    </source>
</evidence>
<accession>A0A7I8X3F0</accession>
<evidence type="ECO:0000256" key="9">
    <source>
        <dbReference type="PIRNR" id="PIRNR001251"/>
    </source>
</evidence>
<feature type="compositionally biased region" description="Polar residues" evidence="11">
    <location>
        <begin position="1"/>
        <end position="11"/>
    </location>
</feature>
<comment type="pathway">
    <text evidence="2">Purine metabolism; IMP biosynthesis via salvage pathway; IMP from AMP: step 1/1.</text>
</comment>
<dbReference type="GO" id="GO:0003876">
    <property type="term" value="F:AMP deaminase activity"/>
    <property type="evidence" value="ECO:0007669"/>
    <property type="project" value="UniProtKB-EC"/>
</dbReference>
<dbReference type="EC" id="3.5.4.6" evidence="9"/>
<dbReference type="FunFam" id="4.10.800.20:FF:000001">
    <property type="entry name" value="AMP deaminase"/>
    <property type="match status" value="1"/>
</dbReference>
<dbReference type="EMBL" id="CAJFCV020000006">
    <property type="protein sequence ID" value="CAG9128476.1"/>
    <property type="molecule type" value="Genomic_DNA"/>
</dbReference>
<keyword evidence="7" id="KW-0546">Nucleotide metabolism</keyword>
<dbReference type="CDD" id="cd01319">
    <property type="entry name" value="AMPD"/>
    <property type="match status" value="1"/>
</dbReference>
<feature type="region of interest" description="Disordered" evidence="11">
    <location>
        <begin position="152"/>
        <end position="183"/>
    </location>
</feature>
<evidence type="ECO:0000256" key="6">
    <source>
        <dbReference type="ARBA" id="ARBA00022833"/>
    </source>
</evidence>
<dbReference type="InterPro" id="IPR032466">
    <property type="entry name" value="Metal_Hydrolase"/>
</dbReference>
<evidence type="ECO:0000256" key="11">
    <source>
        <dbReference type="SAM" id="MobiDB-lite"/>
    </source>
</evidence>
<comment type="function">
    <text evidence="8">AMP deaminase plays a critical role in energy metabolism. Catalyzes the deamination of AMP to IMP and plays an important role in the purine nucleotide cycle.</text>
</comment>
<dbReference type="GO" id="GO:0032264">
    <property type="term" value="P:IMP salvage"/>
    <property type="evidence" value="ECO:0007669"/>
    <property type="project" value="UniProtKB-UniPathway"/>
</dbReference>
<feature type="compositionally biased region" description="Basic and acidic residues" evidence="11">
    <location>
        <begin position="12"/>
        <end position="22"/>
    </location>
</feature>
<evidence type="ECO:0000256" key="2">
    <source>
        <dbReference type="ARBA" id="ARBA00004955"/>
    </source>
</evidence>
<dbReference type="OrthoDB" id="1723809at2759"/>
<dbReference type="UniPathway" id="UPA00591">
    <property type="reaction ID" value="UER00663"/>
</dbReference>
<evidence type="ECO:0000256" key="1">
    <source>
        <dbReference type="ARBA" id="ARBA00001947"/>
    </source>
</evidence>
<dbReference type="SUPFAM" id="SSF51556">
    <property type="entry name" value="Metallo-dependent hydrolases"/>
    <property type="match status" value="1"/>
</dbReference>
<protein>
    <recommendedName>
        <fullName evidence="9">AMP deaminase</fullName>
        <ecNumber evidence="9">3.5.4.6</ecNumber>
    </recommendedName>
</protein>
<dbReference type="GO" id="GO:0046872">
    <property type="term" value="F:metal ion binding"/>
    <property type="evidence" value="ECO:0007669"/>
    <property type="project" value="UniProtKB-KW"/>
</dbReference>
<reference evidence="12" key="1">
    <citation type="submission" date="2020-09" db="EMBL/GenBank/DDBJ databases">
        <authorList>
            <person name="Kikuchi T."/>
        </authorList>
    </citation>
    <scope>NUCLEOTIDE SEQUENCE</scope>
    <source>
        <strain evidence="12">Ka4C1</strain>
    </source>
</reference>
<evidence type="ECO:0000256" key="5">
    <source>
        <dbReference type="ARBA" id="ARBA00022801"/>
    </source>
</evidence>
<dbReference type="Gene3D" id="3.20.20.140">
    <property type="entry name" value="Metal-dependent hydrolases"/>
    <property type="match status" value="1"/>
</dbReference>
<evidence type="ECO:0000256" key="3">
    <source>
        <dbReference type="ARBA" id="ARBA00006676"/>
    </source>
</evidence>